<keyword evidence="3" id="KW-1185">Reference proteome</keyword>
<evidence type="ECO:0000313" key="3">
    <source>
        <dbReference type="Proteomes" id="UP001333110"/>
    </source>
</evidence>
<feature type="compositionally biased region" description="Polar residues" evidence="1">
    <location>
        <begin position="16"/>
        <end position="30"/>
    </location>
</feature>
<organism evidence="2 3">
    <name type="scientific">Mycteria americana</name>
    <name type="common">Wood stork</name>
    <dbReference type="NCBI Taxonomy" id="33587"/>
    <lineage>
        <taxon>Eukaryota</taxon>
        <taxon>Metazoa</taxon>
        <taxon>Chordata</taxon>
        <taxon>Craniata</taxon>
        <taxon>Vertebrata</taxon>
        <taxon>Euteleostomi</taxon>
        <taxon>Archelosauria</taxon>
        <taxon>Archosauria</taxon>
        <taxon>Dinosauria</taxon>
        <taxon>Saurischia</taxon>
        <taxon>Theropoda</taxon>
        <taxon>Coelurosauria</taxon>
        <taxon>Aves</taxon>
        <taxon>Neognathae</taxon>
        <taxon>Neoaves</taxon>
        <taxon>Aequornithes</taxon>
        <taxon>Ciconiiformes</taxon>
        <taxon>Ciconiidae</taxon>
        <taxon>Mycteria</taxon>
    </lineage>
</organism>
<reference evidence="2 3" key="1">
    <citation type="journal article" date="2023" name="J. Hered.">
        <title>Chromosome-level genome of the wood stork (Mycteria americana) provides insight into avian chromosome evolution.</title>
        <authorList>
            <person name="Flamio R. Jr."/>
            <person name="Ramstad K.M."/>
        </authorList>
    </citation>
    <scope>NUCLEOTIDE SEQUENCE [LARGE SCALE GENOMIC DNA]</scope>
    <source>
        <strain evidence="2">JAX WOST 10</strain>
    </source>
</reference>
<name>A0AAN7Q8J3_MYCAM</name>
<feature type="region of interest" description="Disordered" evidence="1">
    <location>
        <begin position="1"/>
        <end position="30"/>
    </location>
</feature>
<proteinExistence type="predicted"/>
<protein>
    <submittedName>
        <fullName evidence="2">Uncharacterized protein</fullName>
    </submittedName>
</protein>
<comment type="caution">
    <text evidence="2">The sequence shown here is derived from an EMBL/GenBank/DDBJ whole genome shotgun (WGS) entry which is preliminary data.</text>
</comment>
<dbReference type="AlphaFoldDB" id="A0AAN7Q8J3"/>
<dbReference type="EMBL" id="JAUNZN010000001">
    <property type="protein sequence ID" value="KAK4832626.1"/>
    <property type="molecule type" value="Genomic_DNA"/>
</dbReference>
<evidence type="ECO:0000256" key="1">
    <source>
        <dbReference type="SAM" id="MobiDB-lite"/>
    </source>
</evidence>
<accession>A0AAN7Q8J3</accession>
<evidence type="ECO:0000313" key="2">
    <source>
        <dbReference type="EMBL" id="KAK4832626.1"/>
    </source>
</evidence>
<gene>
    <name evidence="2" type="ORF">QYF61_024607</name>
</gene>
<sequence>MTFMSAAHKDTPRVGWQQQSGQFLQAPSHSSGLRYPKSFLGNLKSPHLPHMCNTDIIFFFQL</sequence>
<dbReference type="Proteomes" id="UP001333110">
    <property type="component" value="Unassembled WGS sequence"/>
</dbReference>